<dbReference type="InterPro" id="IPR029062">
    <property type="entry name" value="Class_I_gatase-like"/>
</dbReference>
<evidence type="ECO:0000256" key="7">
    <source>
        <dbReference type="ARBA" id="ARBA00048816"/>
    </source>
</evidence>
<evidence type="ECO:0000313" key="11">
    <source>
        <dbReference type="Proteomes" id="UP000203229"/>
    </source>
</evidence>
<dbReference type="PROSITE" id="PS51273">
    <property type="entry name" value="GATASE_TYPE_1"/>
    <property type="match status" value="1"/>
</dbReference>
<dbReference type="OrthoDB" id="9804328at2"/>
<dbReference type="SUPFAM" id="SSF52317">
    <property type="entry name" value="Class I glutamine amidotransferase-like"/>
    <property type="match status" value="1"/>
</dbReference>
<evidence type="ECO:0000256" key="2">
    <source>
        <dbReference type="ARBA" id="ARBA00007800"/>
    </source>
</evidence>
<feature type="binding site" evidence="8">
    <location>
        <position position="219"/>
    </location>
    <ligand>
        <name>L-glutamine</name>
        <dbReference type="ChEBI" id="CHEBI:58359"/>
    </ligand>
</feature>
<dbReference type="Pfam" id="PF00117">
    <property type="entry name" value="GATase"/>
    <property type="match status" value="1"/>
</dbReference>
<dbReference type="NCBIfam" id="TIGR01368">
    <property type="entry name" value="CPSaseIIsmall"/>
    <property type="match status" value="1"/>
</dbReference>
<dbReference type="EC" id="6.3.5.5" evidence="8"/>
<evidence type="ECO:0000256" key="1">
    <source>
        <dbReference type="ARBA" id="ARBA00005077"/>
    </source>
</evidence>
<dbReference type="SMART" id="SM01097">
    <property type="entry name" value="CPSase_sm_chain"/>
    <property type="match status" value="1"/>
</dbReference>
<dbReference type="UniPathway" id="UPA00070">
    <property type="reaction ID" value="UER00115"/>
</dbReference>
<dbReference type="GO" id="GO:0044205">
    <property type="term" value="P:'de novo' UMP biosynthetic process"/>
    <property type="evidence" value="ECO:0007669"/>
    <property type="project" value="UniProtKB-UniRule"/>
</dbReference>
<keyword evidence="4 8" id="KW-0547">Nucleotide-binding</keyword>
<feature type="binding site" evidence="8">
    <location>
        <position position="288"/>
    </location>
    <ligand>
        <name>L-glutamine</name>
        <dbReference type="ChEBI" id="CHEBI:58359"/>
    </ligand>
</feature>
<dbReference type="PANTHER" id="PTHR43418">
    <property type="entry name" value="MULTIFUNCTIONAL TRYPTOPHAN BIOSYNTHESIS PROTEIN-RELATED"/>
    <property type="match status" value="1"/>
</dbReference>
<dbReference type="NCBIfam" id="NF009475">
    <property type="entry name" value="PRK12838.1"/>
    <property type="match status" value="1"/>
</dbReference>
<evidence type="ECO:0000256" key="5">
    <source>
        <dbReference type="ARBA" id="ARBA00022840"/>
    </source>
</evidence>
<proteinExistence type="inferred from homology"/>
<dbReference type="AlphaFoldDB" id="A0A222EQD8"/>
<evidence type="ECO:0000313" key="10">
    <source>
        <dbReference type="EMBL" id="ASP28484.1"/>
    </source>
</evidence>
<evidence type="ECO:0000256" key="3">
    <source>
        <dbReference type="ARBA" id="ARBA00022598"/>
    </source>
</evidence>
<dbReference type="InterPro" id="IPR017926">
    <property type="entry name" value="GATASE"/>
</dbReference>
<keyword evidence="8" id="KW-0055">Arginine biosynthesis</keyword>
<comment type="pathway">
    <text evidence="8">Pyrimidine metabolism; UMP biosynthesis via de novo pathway; (S)-dihydroorotate from bicarbonate: step 1/3.</text>
</comment>
<comment type="subunit">
    <text evidence="8">Composed of two chains; the small (or glutamine) chain promotes the hydrolysis of glutamine to ammonia, which is used by the large (or ammonia) chain to synthesize carbamoyl phosphate. Tetramer of heterodimers (alpha,beta)4.</text>
</comment>
<comment type="similarity">
    <text evidence="2 8">Belongs to the CarA family.</text>
</comment>
<feature type="binding site" evidence="8">
    <location>
        <position position="221"/>
    </location>
    <ligand>
        <name>L-glutamine</name>
        <dbReference type="ChEBI" id="CHEBI:58359"/>
    </ligand>
</feature>
<keyword evidence="8" id="KW-0028">Amino-acid biosynthesis</keyword>
<gene>
    <name evidence="8 10" type="primary">carA</name>
    <name evidence="10" type="ORF">SCORR_v1c07120</name>
</gene>
<comment type="catalytic activity">
    <reaction evidence="8">
        <text>L-glutamine + H2O = L-glutamate + NH4(+)</text>
        <dbReference type="Rhea" id="RHEA:15889"/>
        <dbReference type="ChEBI" id="CHEBI:15377"/>
        <dbReference type="ChEBI" id="CHEBI:28938"/>
        <dbReference type="ChEBI" id="CHEBI:29985"/>
        <dbReference type="ChEBI" id="CHEBI:58359"/>
    </reaction>
</comment>
<dbReference type="PANTHER" id="PTHR43418:SF7">
    <property type="entry name" value="CARBAMOYL-PHOSPHATE SYNTHASE SMALL CHAIN"/>
    <property type="match status" value="1"/>
</dbReference>
<feature type="active site" evidence="8">
    <location>
        <position position="333"/>
    </location>
</feature>
<sequence length="365" mass="41041">MKRWLILSDGTVLEGLAFGDNESVINELVFTTAMTGYQESITDQSFNGQILVFTYPLVGNYGTNSEDNESIFPSCSGVIVKEVSTEGSNFRNELSLPNFLKGKKITGISNIDTRMLTNKLRNNGSLIAAIVCEEKLIDEFKNKLKEFKCKTTHVKEVSTKNKYYIPGNKFKIVLIDYGLKISITKELLKRGCGIFVVPFNTTYQEIVDLNPDGILLSNGPGDPTNLQDQIKVIQKLQGKYPMFGICLGHQLLALANGMKTKKMLFGHRGINHPVKDLETNKCYITSQNHGYMVDEESINISKHKITITHKSLNDNSIEGIKYIDNKSFSVQFHPDSCPGTSDNYYLFDYFIKLIQEGKEINNAKK</sequence>
<dbReference type="InterPro" id="IPR050472">
    <property type="entry name" value="Anth_synth/Amidotransfase"/>
</dbReference>
<feature type="region of interest" description="CPSase" evidence="8">
    <location>
        <begin position="1"/>
        <end position="170"/>
    </location>
</feature>
<dbReference type="PRINTS" id="PR00096">
    <property type="entry name" value="GATASE"/>
</dbReference>
<dbReference type="Proteomes" id="UP000203229">
    <property type="component" value="Chromosome"/>
</dbReference>
<dbReference type="InterPro" id="IPR036480">
    <property type="entry name" value="CarbP_synth_ssu_N_sf"/>
</dbReference>
<dbReference type="RefSeq" id="WP_094049267.1">
    <property type="nucleotide sequence ID" value="NZ_CP022535.1"/>
</dbReference>
<evidence type="ECO:0000256" key="6">
    <source>
        <dbReference type="ARBA" id="ARBA00022962"/>
    </source>
</evidence>
<feature type="domain" description="Carbamoyl-phosphate synthase small subunit N-terminal" evidence="9">
    <location>
        <begin position="1"/>
        <end position="131"/>
    </location>
</feature>
<comment type="pathway">
    <text evidence="1 8">Amino-acid biosynthesis; L-arginine biosynthesis; carbamoyl phosphate from bicarbonate: step 1/1.</text>
</comment>
<evidence type="ECO:0000256" key="8">
    <source>
        <dbReference type="HAMAP-Rule" id="MF_01209"/>
    </source>
</evidence>
<feature type="binding site" evidence="8">
    <location>
        <position position="247"/>
    </location>
    <ligand>
        <name>L-glutamine</name>
        <dbReference type="ChEBI" id="CHEBI:58359"/>
    </ligand>
</feature>
<dbReference type="SUPFAM" id="SSF52021">
    <property type="entry name" value="Carbamoyl phosphate synthetase, small subunit N-terminal domain"/>
    <property type="match status" value="1"/>
</dbReference>
<keyword evidence="8" id="KW-0665">Pyrimidine biosynthesis</keyword>
<keyword evidence="6 8" id="KW-0315">Glutamine amidotransferase</keyword>
<dbReference type="GO" id="GO:0004359">
    <property type="term" value="F:glutaminase activity"/>
    <property type="evidence" value="ECO:0007669"/>
    <property type="project" value="RHEA"/>
</dbReference>
<dbReference type="EMBL" id="CP022535">
    <property type="protein sequence ID" value="ASP28484.1"/>
    <property type="molecule type" value="Genomic_DNA"/>
</dbReference>
<feature type="active site" evidence="8">
    <location>
        <position position="335"/>
    </location>
</feature>
<feature type="binding site" evidence="8">
    <location>
        <position position="291"/>
    </location>
    <ligand>
        <name>L-glutamine</name>
        <dbReference type="ChEBI" id="CHEBI:58359"/>
    </ligand>
</feature>
<dbReference type="UniPathway" id="UPA00068">
    <property type="reaction ID" value="UER00171"/>
</dbReference>
<evidence type="ECO:0000256" key="4">
    <source>
        <dbReference type="ARBA" id="ARBA00022741"/>
    </source>
</evidence>
<dbReference type="GO" id="GO:0006541">
    <property type="term" value="P:glutamine metabolic process"/>
    <property type="evidence" value="ECO:0007669"/>
    <property type="project" value="InterPro"/>
</dbReference>
<comment type="function">
    <text evidence="8">Small subunit of the glutamine-dependent carbamoyl phosphate synthetase (CPSase). CPSase catalyzes the formation of carbamoyl phosphate from the ammonia moiety of glutamine, carbonate, and phosphate donated by ATP, constituting the first step of 2 biosynthetic pathways, one leading to arginine and/or urea and the other to pyrimidine nucleotides. The small subunit (glutamine amidotransferase) binds and cleaves glutamine to supply the large subunit with the substrate ammonia.</text>
</comment>
<name>A0A222EQD8_9MOLU</name>
<dbReference type="InterPro" id="IPR035686">
    <property type="entry name" value="CPSase_GATase1"/>
</dbReference>
<keyword evidence="5 8" id="KW-0067">ATP-binding</keyword>
<feature type="active site" description="Nucleophile" evidence="8">
    <location>
        <position position="246"/>
    </location>
</feature>
<dbReference type="HAMAP" id="MF_01209">
    <property type="entry name" value="CPSase_S_chain"/>
    <property type="match status" value="1"/>
</dbReference>
<dbReference type="Gene3D" id="3.50.30.20">
    <property type="entry name" value="Carbamoyl-phosphate synthase small subunit, N-terminal domain"/>
    <property type="match status" value="1"/>
</dbReference>
<dbReference type="InterPro" id="IPR002474">
    <property type="entry name" value="CarbamoylP_synth_ssu_N"/>
</dbReference>
<dbReference type="GO" id="GO:0006526">
    <property type="term" value="P:L-arginine biosynthetic process"/>
    <property type="evidence" value="ECO:0007669"/>
    <property type="project" value="UniProtKB-UniRule"/>
</dbReference>
<dbReference type="CDD" id="cd01744">
    <property type="entry name" value="GATase1_CPSase"/>
    <property type="match status" value="1"/>
</dbReference>
<reference evidence="10 11" key="1">
    <citation type="submission" date="2017-07" db="EMBL/GenBank/DDBJ databases">
        <title>Complete genome sequence of Spiroplasma corruscae EC-1 (DSM 19793).</title>
        <authorList>
            <person name="Tsai Y.-M."/>
            <person name="Lo W.-S."/>
            <person name="Kuo C.-H."/>
        </authorList>
    </citation>
    <scope>NUCLEOTIDE SEQUENCE [LARGE SCALE GENOMIC DNA]</scope>
    <source>
        <strain evidence="10 11">EC-1</strain>
    </source>
</reference>
<dbReference type="Gene3D" id="3.40.50.880">
    <property type="match status" value="1"/>
</dbReference>
<feature type="binding site" evidence="8">
    <location>
        <position position="250"/>
    </location>
    <ligand>
        <name>L-glutamine</name>
        <dbReference type="ChEBI" id="CHEBI:58359"/>
    </ligand>
</feature>
<dbReference type="Pfam" id="PF00988">
    <property type="entry name" value="CPSase_sm_chain"/>
    <property type="match status" value="1"/>
</dbReference>
<keyword evidence="11" id="KW-1185">Reference proteome</keyword>
<feature type="binding site" evidence="8">
    <location>
        <position position="45"/>
    </location>
    <ligand>
        <name>L-glutamine</name>
        <dbReference type="ChEBI" id="CHEBI:58359"/>
    </ligand>
</feature>
<accession>A0A222EQD8</accession>
<protein>
    <recommendedName>
        <fullName evidence="8">Carbamoyl phosphate synthase small chain</fullName>
        <ecNumber evidence="8">6.3.5.5</ecNumber>
    </recommendedName>
    <alternativeName>
        <fullName evidence="8">Carbamoyl phosphate synthetase glutamine chain</fullName>
    </alternativeName>
</protein>
<dbReference type="PRINTS" id="PR00099">
    <property type="entry name" value="CPSGATASE"/>
</dbReference>
<evidence type="ECO:0000259" key="9">
    <source>
        <dbReference type="SMART" id="SM01097"/>
    </source>
</evidence>
<organism evidence="10 11">
    <name type="scientific">Spiroplasma corruscae</name>
    <dbReference type="NCBI Taxonomy" id="216934"/>
    <lineage>
        <taxon>Bacteria</taxon>
        <taxon>Bacillati</taxon>
        <taxon>Mycoplasmatota</taxon>
        <taxon>Mollicutes</taxon>
        <taxon>Entomoplasmatales</taxon>
        <taxon>Spiroplasmataceae</taxon>
        <taxon>Spiroplasma</taxon>
    </lineage>
</organism>
<dbReference type="GO" id="GO:0005524">
    <property type="term" value="F:ATP binding"/>
    <property type="evidence" value="ECO:0007669"/>
    <property type="project" value="UniProtKB-UniRule"/>
</dbReference>
<dbReference type="GO" id="GO:0004088">
    <property type="term" value="F:carbamoyl-phosphate synthase (glutamine-hydrolyzing) activity"/>
    <property type="evidence" value="ECO:0007669"/>
    <property type="project" value="UniProtKB-UniRule"/>
</dbReference>
<comment type="catalytic activity">
    <reaction evidence="7 8">
        <text>hydrogencarbonate + L-glutamine + 2 ATP + H2O = carbamoyl phosphate + L-glutamate + 2 ADP + phosphate + 2 H(+)</text>
        <dbReference type="Rhea" id="RHEA:18633"/>
        <dbReference type="ChEBI" id="CHEBI:15377"/>
        <dbReference type="ChEBI" id="CHEBI:15378"/>
        <dbReference type="ChEBI" id="CHEBI:17544"/>
        <dbReference type="ChEBI" id="CHEBI:29985"/>
        <dbReference type="ChEBI" id="CHEBI:30616"/>
        <dbReference type="ChEBI" id="CHEBI:43474"/>
        <dbReference type="ChEBI" id="CHEBI:58228"/>
        <dbReference type="ChEBI" id="CHEBI:58359"/>
        <dbReference type="ChEBI" id="CHEBI:456216"/>
        <dbReference type="EC" id="6.3.5.5"/>
    </reaction>
</comment>
<dbReference type="PRINTS" id="PR00097">
    <property type="entry name" value="ANTSNTHASEII"/>
</dbReference>
<dbReference type="KEGG" id="scou:SCORR_v1c07120"/>
<dbReference type="GO" id="GO:0006207">
    <property type="term" value="P:'de novo' pyrimidine nucleobase biosynthetic process"/>
    <property type="evidence" value="ECO:0007669"/>
    <property type="project" value="InterPro"/>
</dbReference>
<dbReference type="InterPro" id="IPR006274">
    <property type="entry name" value="CarbamoylP_synth_ssu"/>
</dbReference>
<keyword evidence="3 8" id="KW-0436">Ligase</keyword>
<feature type="binding site" evidence="8">
    <location>
        <position position="290"/>
    </location>
    <ligand>
        <name>L-glutamine</name>
        <dbReference type="ChEBI" id="CHEBI:58359"/>
    </ligand>
</feature>